<name>A0A0L0FUE4_9EUKA</name>
<dbReference type="Proteomes" id="UP000054560">
    <property type="component" value="Unassembled WGS sequence"/>
</dbReference>
<dbReference type="EMBL" id="KQ242174">
    <property type="protein sequence ID" value="KNC80274.1"/>
    <property type="molecule type" value="Genomic_DNA"/>
</dbReference>
<dbReference type="GeneID" id="25907872"/>
<dbReference type="AlphaFoldDB" id="A0A0L0FUE4"/>
<evidence type="ECO:0000313" key="2">
    <source>
        <dbReference type="EMBL" id="KNC80274.1"/>
    </source>
</evidence>
<gene>
    <name evidence="2" type="ORF">SARC_07368</name>
</gene>
<reference evidence="2 3" key="1">
    <citation type="submission" date="2011-02" db="EMBL/GenBank/DDBJ databases">
        <title>The Genome Sequence of Sphaeroforma arctica JP610.</title>
        <authorList>
            <consortium name="The Broad Institute Genome Sequencing Platform"/>
            <person name="Russ C."/>
            <person name="Cuomo C."/>
            <person name="Young S.K."/>
            <person name="Zeng Q."/>
            <person name="Gargeya S."/>
            <person name="Alvarado L."/>
            <person name="Berlin A."/>
            <person name="Chapman S.B."/>
            <person name="Chen Z."/>
            <person name="Freedman E."/>
            <person name="Gellesch M."/>
            <person name="Goldberg J."/>
            <person name="Griggs A."/>
            <person name="Gujja S."/>
            <person name="Heilman E."/>
            <person name="Heiman D."/>
            <person name="Howarth C."/>
            <person name="Mehta T."/>
            <person name="Neiman D."/>
            <person name="Pearson M."/>
            <person name="Roberts A."/>
            <person name="Saif S."/>
            <person name="Shea T."/>
            <person name="Shenoy N."/>
            <person name="Sisk P."/>
            <person name="Stolte C."/>
            <person name="Sykes S."/>
            <person name="White J."/>
            <person name="Yandava C."/>
            <person name="Burger G."/>
            <person name="Gray M.W."/>
            <person name="Holland P.W.H."/>
            <person name="King N."/>
            <person name="Lang F.B.F."/>
            <person name="Roger A.J."/>
            <person name="Ruiz-Trillo I."/>
            <person name="Haas B."/>
            <person name="Nusbaum C."/>
            <person name="Birren B."/>
        </authorList>
    </citation>
    <scope>NUCLEOTIDE SEQUENCE [LARGE SCALE GENOMIC DNA]</scope>
    <source>
        <strain evidence="2 3">JP610</strain>
    </source>
</reference>
<feature type="region of interest" description="Disordered" evidence="1">
    <location>
        <begin position="1"/>
        <end position="124"/>
    </location>
</feature>
<feature type="compositionally biased region" description="Basic and acidic residues" evidence="1">
    <location>
        <begin position="24"/>
        <end position="35"/>
    </location>
</feature>
<protein>
    <submittedName>
        <fullName evidence="2">Uncharacterized protein</fullName>
    </submittedName>
</protein>
<evidence type="ECO:0000256" key="1">
    <source>
        <dbReference type="SAM" id="MobiDB-lite"/>
    </source>
</evidence>
<feature type="compositionally biased region" description="Basic and acidic residues" evidence="1">
    <location>
        <begin position="77"/>
        <end position="86"/>
    </location>
</feature>
<accession>A0A0L0FUE4</accession>
<feature type="compositionally biased region" description="Low complexity" evidence="1">
    <location>
        <begin position="50"/>
        <end position="67"/>
    </location>
</feature>
<dbReference type="RefSeq" id="XP_014154176.1">
    <property type="nucleotide sequence ID" value="XM_014298701.1"/>
</dbReference>
<organism evidence="2 3">
    <name type="scientific">Sphaeroforma arctica JP610</name>
    <dbReference type="NCBI Taxonomy" id="667725"/>
    <lineage>
        <taxon>Eukaryota</taxon>
        <taxon>Ichthyosporea</taxon>
        <taxon>Ichthyophonida</taxon>
        <taxon>Sphaeroforma</taxon>
    </lineage>
</organism>
<feature type="compositionally biased region" description="Basic and acidic residues" evidence="1">
    <location>
        <begin position="1"/>
        <end position="10"/>
    </location>
</feature>
<proteinExistence type="predicted"/>
<evidence type="ECO:0000313" key="3">
    <source>
        <dbReference type="Proteomes" id="UP000054560"/>
    </source>
</evidence>
<sequence>MKVVEDKGTLRSEPTMGLGSFYEHTTDPQYKESRSYQKTVQKLKRKKYSGADTSSSGSGSDIDSAGGRSSGCEEDGTAVRHTAEPTHRKKATATIDRNKLSRKKSLSSENAKVPNRKDRGYQPRPCTGSVLTCTKAFCFACECGKPRN</sequence>
<keyword evidence="3" id="KW-1185">Reference proteome</keyword>